<sequence>MSDPTSDPKYQQLFAALQTLYTNSARADKERANTYLEEFQKSAEAWQAVHAILSSSTAGLEAKMFAAQTMRTKITYDFHQLPKESLASLRDSLLGLLVMYRAGPKPLMIQLAVSLAGLALQMTEWKTVLQDVVQHLGNDKETWPAMLQFIAVLPEEVSDSKRVSLTEEELDARTMELLTDNADQVLQLLVQYAQTAGPEGPSPVFFACLTSWLKEIPLQSFIATSLFDLTFSALAVDSCFDAAVDLLCSIFKETREVDEYMMVIQAIYPRLLALRPRIAESREDPDAFRGYARLFADAGESWVVLIARMPREFRALVEAIAEVCAYDEDLEAVKFTFYFWYDLKQMLTIERYAEARAELRDIYAGLVDIMIKHLHYPNGDNPNDLFDGDREAEEKFRSFRHEMGDVLKDCCVVVGGSECLHKAWEKVYMCLQNGTTKWQDIEAPLFSMRAMAREIPFEEDSVLPHIMEMLVKLPEHEKIRYAATLVLGRYTQWTSRHPQFLEYQLQYITSGFKNPSKDVMSAAAQALKHFCQDCNQLLIDYVPQLHPFYQQVAPALHSADLFEVTEGLSHVVAAQPPAQLYDTMKMFCAPIAQGLMAHIPNAATADEDLMKKIADEVELLTIFIQNVAPFVEASKPHPCVTLMQELWPVLSALLQAYGNAPFVAERISKCVRSMMNAYRMHMLPLLPAIAEMLVVYFDKLQYGCFLWVSGTLVRNFGELEVAAETKAAVWSFVQQQAINMFKILNKTQPKDIPDVIEDFFRFMGDVIMNFPQQLCTSNLLDPAFQAALVSLSLEQQDPLVSILHFMRDMLAWALPSPPTSIMPHTPPEVMDAVRAITSQYGPQLTSIMFSGMIHTLPRDCVQDASGVLLMLLEIFPQEAVGWIAATIAALPEGTSSAEERQKFMASLTGALQQNDIKKARRLVQDFTAHYRRRNVTPRNATRGLDYTFSYSG</sequence>
<dbReference type="STRING" id="698492.A0A0E9NC65"/>
<dbReference type="GO" id="GO:0031267">
    <property type="term" value="F:small GTPase binding"/>
    <property type="evidence" value="ECO:0007669"/>
    <property type="project" value="InterPro"/>
</dbReference>
<evidence type="ECO:0000313" key="2">
    <source>
        <dbReference type="EMBL" id="GAO47383.1"/>
    </source>
</evidence>
<dbReference type="Pfam" id="PF03810">
    <property type="entry name" value="IBN_N"/>
    <property type="match status" value="1"/>
</dbReference>
<gene>
    <name evidence="2" type="ORF">G7K_1591-t1</name>
</gene>
<dbReference type="RefSeq" id="XP_019022746.1">
    <property type="nucleotide sequence ID" value="XM_019171970.1"/>
</dbReference>
<organism evidence="2 3">
    <name type="scientific">Saitoella complicata (strain BCRC 22490 / CBS 7301 / JCM 7358 / NBRC 10748 / NRRL Y-17804)</name>
    <dbReference type="NCBI Taxonomy" id="698492"/>
    <lineage>
        <taxon>Eukaryota</taxon>
        <taxon>Fungi</taxon>
        <taxon>Dikarya</taxon>
        <taxon>Ascomycota</taxon>
        <taxon>Taphrinomycotina</taxon>
        <taxon>Taphrinomycotina incertae sedis</taxon>
        <taxon>Saitoella</taxon>
    </lineage>
</organism>
<dbReference type="InterPro" id="IPR011989">
    <property type="entry name" value="ARM-like"/>
</dbReference>
<dbReference type="InterPro" id="IPR057941">
    <property type="entry name" value="TPR_TNPO3_IPO13_2nd"/>
</dbReference>
<dbReference type="EMBL" id="BACD03000008">
    <property type="protein sequence ID" value="GAO47383.1"/>
    <property type="molecule type" value="Genomic_DNA"/>
</dbReference>
<dbReference type="GO" id="GO:0006606">
    <property type="term" value="P:protein import into nucleus"/>
    <property type="evidence" value="ECO:0007669"/>
    <property type="project" value="TreeGrafter"/>
</dbReference>
<dbReference type="PANTHER" id="PTHR12363">
    <property type="entry name" value="TRANSPORTIN 3 AND IMPORTIN 13"/>
    <property type="match status" value="1"/>
</dbReference>
<dbReference type="PROSITE" id="PS50166">
    <property type="entry name" value="IMPORTIN_B_NT"/>
    <property type="match status" value="1"/>
</dbReference>
<dbReference type="InterPro" id="IPR058537">
    <property type="entry name" value="TPR_TNPO3_IPO13_4th"/>
</dbReference>
<dbReference type="InterPro" id="IPR057942">
    <property type="entry name" value="TPR_TNPO3_IPO13_3rd"/>
</dbReference>
<dbReference type="InterPro" id="IPR051345">
    <property type="entry name" value="Importin_beta-like_NTR"/>
</dbReference>
<dbReference type="Pfam" id="PF24139">
    <property type="entry name" value="TPR_TNPO3_IPO13_4th"/>
    <property type="match status" value="1"/>
</dbReference>
<dbReference type="OrthoDB" id="435593at2759"/>
<keyword evidence="3" id="KW-1185">Reference proteome</keyword>
<dbReference type="OMA" id="LECITSW"/>
<dbReference type="Pfam" id="PF08389">
    <property type="entry name" value="Xpo1"/>
    <property type="match status" value="1"/>
</dbReference>
<dbReference type="Proteomes" id="UP000033140">
    <property type="component" value="Unassembled WGS sequence"/>
</dbReference>
<dbReference type="Gene3D" id="1.25.10.10">
    <property type="entry name" value="Leucine-rich Repeat Variant"/>
    <property type="match status" value="1"/>
</dbReference>
<dbReference type="PANTHER" id="PTHR12363:SF53">
    <property type="entry name" value="MRNA TRANSPORT REGULATOR MTR10"/>
    <property type="match status" value="1"/>
</dbReference>
<feature type="domain" description="Importin N-terminal" evidence="1">
    <location>
        <begin position="32"/>
        <end position="99"/>
    </location>
</feature>
<dbReference type="SUPFAM" id="SSF48371">
    <property type="entry name" value="ARM repeat"/>
    <property type="match status" value="1"/>
</dbReference>
<reference evidence="2 3" key="1">
    <citation type="journal article" date="2011" name="J. Gen. Appl. Microbiol.">
        <title>Draft genome sequencing of the enigmatic yeast Saitoella complicata.</title>
        <authorList>
            <person name="Nishida H."/>
            <person name="Hamamoto M."/>
            <person name="Sugiyama J."/>
        </authorList>
    </citation>
    <scope>NUCLEOTIDE SEQUENCE [LARGE SCALE GENOMIC DNA]</scope>
    <source>
        <strain evidence="2 3">NRRL Y-17804</strain>
    </source>
</reference>
<dbReference type="GO" id="GO:0005634">
    <property type="term" value="C:nucleus"/>
    <property type="evidence" value="ECO:0007669"/>
    <property type="project" value="UniProtKB-ARBA"/>
</dbReference>
<accession>A0A0E9NC65</accession>
<comment type="caution">
    <text evidence="2">The sequence shown here is derived from an EMBL/GenBank/DDBJ whole genome shotgun (WGS) entry which is preliminary data.</text>
</comment>
<evidence type="ECO:0000259" key="1">
    <source>
        <dbReference type="PROSITE" id="PS50166"/>
    </source>
</evidence>
<proteinExistence type="predicted"/>
<dbReference type="FunFam" id="1.25.10.10:FF:000266">
    <property type="entry name" value="mRNA transport regulator MTR10"/>
    <property type="match status" value="1"/>
</dbReference>
<reference evidence="2 3" key="2">
    <citation type="journal article" date="2014" name="J. Gen. Appl. Microbiol.">
        <title>The early diverging ascomycetous budding yeast Saitoella complicata has three histone deacetylases belonging to the Clr6, Hos2, and Rpd3 lineages.</title>
        <authorList>
            <person name="Nishida H."/>
            <person name="Matsumoto T."/>
            <person name="Kondo S."/>
            <person name="Hamamoto M."/>
            <person name="Yoshikawa H."/>
        </authorList>
    </citation>
    <scope>NUCLEOTIDE SEQUENCE [LARGE SCALE GENOMIC DNA]</scope>
    <source>
        <strain evidence="2 3">NRRL Y-17804</strain>
    </source>
</reference>
<dbReference type="InterPro" id="IPR016024">
    <property type="entry name" value="ARM-type_fold"/>
</dbReference>
<evidence type="ECO:0000313" key="3">
    <source>
        <dbReference type="Proteomes" id="UP000033140"/>
    </source>
</evidence>
<dbReference type="SMART" id="SM00913">
    <property type="entry name" value="IBN_N"/>
    <property type="match status" value="1"/>
</dbReference>
<protein>
    <recommendedName>
        <fullName evidence="1">Importin N-terminal domain-containing protein</fullName>
    </recommendedName>
</protein>
<name>A0A0E9NC65_SAICN</name>
<dbReference type="GO" id="GO:0005737">
    <property type="term" value="C:cytoplasm"/>
    <property type="evidence" value="ECO:0007669"/>
    <property type="project" value="TreeGrafter"/>
</dbReference>
<dbReference type="Pfam" id="PF24140">
    <property type="entry name" value="TPR_TNPO3_IPO13_3rd"/>
    <property type="match status" value="1"/>
</dbReference>
<dbReference type="Pfam" id="PF24138">
    <property type="entry name" value="TPR_TNPO3_IPO13_2nd"/>
    <property type="match status" value="1"/>
</dbReference>
<dbReference type="InterPro" id="IPR013598">
    <property type="entry name" value="Exportin-1/Importin-b-like"/>
</dbReference>
<reference evidence="2 3" key="3">
    <citation type="journal article" date="2015" name="Genome Announc.">
        <title>Draft Genome Sequence of the Archiascomycetous Yeast Saitoella complicata.</title>
        <authorList>
            <person name="Yamauchi K."/>
            <person name="Kondo S."/>
            <person name="Hamamoto M."/>
            <person name="Takahashi Y."/>
            <person name="Ogura Y."/>
            <person name="Hayashi T."/>
            <person name="Nishida H."/>
        </authorList>
    </citation>
    <scope>NUCLEOTIDE SEQUENCE [LARGE SCALE GENOMIC DNA]</scope>
    <source>
        <strain evidence="2 3">NRRL Y-17804</strain>
    </source>
</reference>
<dbReference type="InterPro" id="IPR001494">
    <property type="entry name" value="Importin-beta_N"/>
</dbReference>
<dbReference type="AlphaFoldDB" id="A0A0E9NC65"/>